<evidence type="ECO:0000256" key="5">
    <source>
        <dbReference type="SAM" id="SignalP"/>
    </source>
</evidence>
<evidence type="ECO:0000256" key="1">
    <source>
        <dbReference type="ARBA" id="ARBA00007074"/>
    </source>
</evidence>
<dbReference type="InterPro" id="IPR038765">
    <property type="entry name" value="Papain-like_cys_pep_sf"/>
</dbReference>
<dbReference type="PANTHER" id="PTHR47053">
    <property type="entry name" value="MUREIN DD-ENDOPEPTIDASE MEPH-RELATED"/>
    <property type="match status" value="1"/>
</dbReference>
<keyword evidence="4" id="KW-0788">Thiol protease</keyword>
<evidence type="ECO:0000259" key="6">
    <source>
        <dbReference type="PROSITE" id="PS51935"/>
    </source>
</evidence>
<proteinExistence type="inferred from homology"/>
<keyword evidence="5" id="KW-0732">Signal</keyword>
<evidence type="ECO:0000256" key="2">
    <source>
        <dbReference type="ARBA" id="ARBA00022670"/>
    </source>
</evidence>
<keyword evidence="8" id="KW-1185">Reference proteome</keyword>
<comment type="similarity">
    <text evidence="1">Belongs to the peptidase C40 family.</text>
</comment>
<dbReference type="Proteomes" id="UP001065593">
    <property type="component" value="Unassembled WGS sequence"/>
</dbReference>
<keyword evidence="3" id="KW-0378">Hydrolase</keyword>
<evidence type="ECO:0000313" key="7">
    <source>
        <dbReference type="EMBL" id="GLC89289.1"/>
    </source>
</evidence>
<feature type="domain" description="NlpC/P60" evidence="6">
    <location>
        <begin position="43"/>
        <end position="173"/>
    </location>
</feature>
<organism evidence="7 8">
    <name type="scientific">Lysinibacillus piscis</name>
    <dbReference type="NCBI Taxonomy" id="2518931"/>
    <lineage>
        <taxon>Bacteria</taxon>
        <taxon>Bacillati</taxon>
        <taxon>Bacillota</taxon>
        <taxon>Bacilli</taxon>
        <taxon>Bacillales</taxon>
        <taxon>Bacillaceae</taxon>
        <taxon>Lysinibacillus</taxon>
    </lineage>
</organism>
<comment type="caution">
    <text evidence="7">The sequence shown here is derived from an EMBL/GenBank/DDBJ whole genome shotgun (WGS) entry which is preliminary data.</text>
</comment>
<protein>
    <recommendedName>
        <fullName evidence="6">NlpC/P60 domain-containing protein</fullName>
    </recommendedName>
</protein>
<reference evidence="7" key="1">
    <citation type="submission" date="2022-08" db="EMBL/GenBank/DDBJ databases">
        <title>Draft genome sequence of Lysinibacillus sp. strain KH24.</title>
        <authorList>
            <person name="Kanbe H."/>
            <person name="Itoh H."/>
        </authorList>
    </citation>
    <scope>NUCLEOTIDE SEQUENCE</scope>
    <source>
        <strain evidence="7">KH24</strain>
    </source>
</reference>
<dbReference type="Pfam" id="PF00877">
    <property type="entry name" value="NLPC_P60"/>
    <property type="match status" value="2"/>
</dbReference>
<evidence type="ECO:0000256" key="4">
    <source>
        <dbReference type="ARBA" id="ARBA00022807"/>
    </source>
</evidence>
<feature type="chain" id="PRO_5045756092" description="NlpC/P60 domain-containing protein" evidence="5">
    <location>
        <begin position="23"/>
        <end position="307"/>
    </location>
</feature>
<dbReference type="InterPro" id="IPR000064">
    <property type="entry name" value="NLP_P60_dom"/>
</dbReference>
<dbReference type="PROSITE" id="PS51935">
    <property type="entry name" value="NLPC_P60"/>
    <property type="match status" value="2"/>
</dbReference>
<sequence length="307" mass="33682">MKKRFLTTTLALSIGLSGIGIAQPLTQPIQAEAASVANAQAVNAKAEQLIQTAKGLIGQAKYSNTEYKPTYPYKFSCASFLMYVFEQNGVDLATYNEDYMIQQGTAVARTQLQKGDLVFFKSKKTGTDPDHVGMYIGDNKIIHMADSKQNIIISDLDGKAYYKDNYVAARRVLPSLLPASSATKGDKIVENAYTYKNIATVSTVTNEQKLRFTASDFIDFVYRQSGVKLGATTLKEQMNLGTTVSRANLQKGDLVFFNSTVGSKTPALAAIYAGEHRLVIPSSSGVITRVLLADYYDKHFITAKRVF</sequence>
<dbReference type="EMBL" id="BRZA01000002">
    <property type="protein sequence ID" value="GLC89289.1"/>
    <property type="molecule type" value="Genomic_DNA"/>
</dbReference>
<dbReference type="InterPro" id="IPR051202">
    <property type="entry name" value="Peptidase_C40"/>
</dbReference>
<dbReference type="Gene3D" id="3.90.1720.10">
    <property type="entry name" value="endopeptidase domain like (from Nostoc punctiforme)"/>
    <property type="match status" value="2"/>
</dbReference>
<feature type="signal peptide" evidence="5">
    <location>
        <begin position="1"/>
        <end position="22"/>
    </location>
</feature>
<dbReference type="SUPFAM" id="SSF54001">
    <property type="entry name" value="Cysteine proteinases"/>
    <property type="match status" value="2"/>
</dbReference>
<accession>A0ABQ5NLR3</accession>
<feature type="domain" description="NlpC/P60" evidence="6">
    <location>
        <begin position="182"/>
        <end position="307"/>
    </location>
</feature>
<name>A0ABQ5NLR3_9BACI</name>
<dbReference type="PANTHER" id="PTHR47053:SF1">
    <property type="entry name" value="MUREIN DD-ENDOPEPTIDASE MEPH-RELATED"/>
    <property type="match status" value="1"/>
</dbReference>
<evidence type="ECO:0000313" key="8">
    <source>
        <dbReference type="Proteomes" id="UP001065593"/>
    </source>
</evidence>
<dbReference type="RefSeq" id="WP_264989026.1">
    <property type="nucleotide sequence ID" value="NZ_BRZA01000002.1"/>
</dbReference>
<evidence type="ECO:0000256" key="3">
    <source>
        <dbReference type="ARBA" id="ARBA00022801"/>
    </source>
</evidence>
<gene>
    <name evidence="7" type="ORF">LYSBPC_24160</name>
</gene>
<keyword evidence="2" id="KW-0645">Protease</keyword>